<dbReference type="SUPFAM" id="SSF69279">
    <property type="entry name" value="Phage tail proteins"/>
    <property type="match status" value="1"/>
</dbReference>
<feature type="domain" description="DUF5048" evidence="1">
    <location>
        <begin position="284"/>
        <end position="383"/>
    </location>
</feature>
<organism evidence="2 3">
    <name type="scientific">Paenibacillus medicaginis</name>
    <dbReference type="NCBI Taxonomy" id="1470560"/>
    <lineage>
        <taxon>Bacteria</taxon>
        <taxon>Bacillati</taxon>
        <taxon>Bacillota</taxon>
        <taxon>Bacilli</taxon>
        <taxon>Bacillales</taxon>
        <taxon>Paenibacillaceae</taxon>
        <taxon>Paenibacillus</taxon>
    </lineage>
</organism>
<dbReference type="RefSeq" id="WP_375518367.1">
    <property type="nucleotide sequence ID" value="NZ_JBHIRY010000001.1"/>
</dbReference>
<name>A0ABV5BXR7_9BACL</name>
<protein>
    <submittedName>
        <fullName evidence="2">DUF5048 domain-containing protein</fullName>
    </submittedName>
</protein>
<dbReference type="InterPro" id="IPR032489">
    <property type="entry name" value="DUF5048"/>
</dbReference>
<dbReference type="Proteomes" id="UP001580430">
    <property type="component" value="Unassembled WGS sequence"/>
</dbReference>
<comment type="caution">
    <text evidence="2">The sequence shown here is derived from an EMBL/GenBank/DDBJ whole genome shotgun (WGS) entry which is preliminary data.</text>
</comment>
<evidence type="ECO:0000259" key="1">
    <source>
        <dbReference type="Pfam" id="PF16467"/>
    </source>
</evidence>
<sequence>MINCSQDFLNALKRPIKQLYVKFEFYDSKMNYINEFTKQVTESDTGSIDVNGDDPVRRNFSFSMTNKNDEFTWGEQKLIWIDKRVKVFVGLKLANGNIEFIPQGVFILNEPKDYHTIDEKKTVVSGQDKMWLMTEKRGKFKYETTIETGANIGTTIMTLAGKVGETLFNFDRVTATVPYKITYQPNDSIYDAIEELALLAKCQVYYDVYGYLRLQNIDLNDFDSNPAVWSYIYGDENERFYAGNVREMDESDLANHIYVLGGSSNTATCSYELIVTEKDNRWKDSPYTIEKIGDVLYTHNDGNPDSLLTTNDECKWRAKYELMKRLGYSEKLSLSIAPNYLHDVYDIIKIEDPENNVTGKYMIESFSVPLSPDLMSCECLKYRKVIDNWDFI</sequence>
<keyword evidence="3" id="KW-1185">Reference proteome</keyword>
<accession>A0ABV5BXR7</accession>
<reference evidence="2 3" key="1">
    <citation type="submission" date="2024-09" db="EMBL/GenBank/DDBJ databases">
        <title>Paenibacillus zeirhizospherea sp. nov., isolated from surface of the maize (Zea mays) roots in a horticulture field, Hungary.</title>
        <authorList>
            <person name="Marton D."/>
            <person name="Farkas M."/>
            <person name="Bedics A."/>
            <person name="Toth E."/>
            <person name="Tancsics A."/>
            <person name="Boka K."/>
            <person name="Marati G."/>
            <person name="Kriszt B."/>
            <person name="Cserhati M."/>
        </authorList>
    </citation>
    <scope>NUCLEOTIDE SEQUENCE [LARGE SCALE GENOMIC DNA]</scope>
    <source>
        <strain evidence="2 3">JCM 18446</strain>
    </source>
</reference>
<evidence type="ECO:0000313" key="2">
    <source>
        <dbReference type="EMBL" id="MFB5759115.1"/>
    </source>
</evidence>
<evidence type="ECO:0000313" key="3">
    <source>
        <dbReference type="Proteomes" id="UP001580430"/>
    </source>
</evidence>
<dbReference type="EMBL" id="JBHIRY010000001">
    <property type="protein sequence ID" value="MFB5759115.1"/>
    <property type="molecule type" value="Genomic_DNA"/>
</dbReference>
<proteinExistence type="predicted"/>
<dbReference type="Pfam" id="PF16467">
    <property type="entry name" value="DUF5048"/>
    <property type="match status" value="1"/>
</dbReference>
<gene>
    <name evidence="2" type="ORF">ACE5LO_01780</name>
</gene>